<sequence length="530" mass="59295">MKLTKYLAELSEEKRITLLGNDTQDQLHSAFSTKRVVHAGLLGEPIAGNQYQKKYYESIQKKTDVDGKHAIYIHIPFCQTKCLYCGFYQNASRQEVEDRYLENLLTEIKAEANSSQLKGTPIDCVFIGGGTPTSLSVDNAARLLQTIQQSFCLTADCEVTLEGRIHDLLPEKIETWLQFGVNRISLGVQSFDTTLRRRIGRIDSREEVLKRLQLLKRYDVTVIVDLIYGLPGQTMELWLEDVRTLFEADVDGMDLYQLNIFPGGALAKAVQNGTVPPCADIAGQADMYIAARDYLMREGVERLSLCHWRRSSRERSLYNTLAKAGASVYAFGCGAGGHFGDISWMNQRDLAAYNESVTKGDKPLMMAARQVAPQMRQIADAIIGNLEKGYVDFRHLLTTDSRLSELETVLALWQERGLVEKDLGVYRLTPAGEFWYVSLTQSLLECVQVVMTSSAAAPAEDINGHDSDALDEVLAEMLPQSTQESRQALMGKIPTAVRMMLRRSSKESLQSMLAGMPPAMREKMFSRASV</sequence>
<dbReference type="GO" id="GO:0051539">
    <property type="term" value="F:4 iron, 4 sulfur cluster binding"/>
    <property type="evidence" value="ECO:0007669"/>
    <property type="project" value="TreeGrafter"/>
</dbReference>
<dbReference type="AlphaFoldDB" id="A0A927ZY14"/>
<keyword evidence="1" id="KW-0949">S-adenosyl-L-methionine</keyword>
<evidence type="ECO:0000256" key="4">
    <source>
        <dbReference type="ARBA" id="ARBA00023014"/>
    </source>
</evidence>
<keyword evidence="2" id="KW-0479">Metal-binding</keyword>
<comment type="caution">
    <text evidence="6">The sequence shown here is derived from an EMBL/GenBank/DDBJ whole genome shotgun (WGS) entry which is preliminary data.</text>
</comment>
<evidence type="ECO:0000256" key="1">
    <source>
        <dbReference type="ARBA" id="ARBA00022691"/>
    </source>
</evidence>
<dbReference type="InterPro" id="IPR034505">
    <property type="entry name" value="Coproporphyrinogen-III_oxidase"/>
</dbReference>
<accession>A0A927ZY14</accession>
<dbReference type="EMBL" id="SVBY01000056">
    <property type="protein sequence ID" value="MBE6093114.1"/>
    <property type="molecule type" value="Genomic_DNA"/>
</dbReference>
<dbReference type="SUPFAM" id="SSF102114">
    <property type="entry name" value="Radical SAM enzymes"/>
    <property type="match status" value="1"/>
</dbReference>
<keyword evidence="6" id="KW-0808">Transferase</keyword>
<dbReference type="SFLD" id="SFLDS00029">
    <property type="entry name" value="Radical_SAM"/>
    <property type="match status" value="1"/>
</dbReference>
<dbReference type="SFLD" id="SFLDG01065">
    <property type="entry name" value="anaerobic_coproporphyrinogen-I"/>
    <property type="match status" value="1"/>
</dbReference>
<dbReference type="SFLD" id="SFLDG01082">
    <property type="entry name" value="B12-binding_domain_containing"/>
    <property type="match status" value="1"/>
</dbReference>
<organism evidence="6 7">
    <name type="scientific">Selenomonas ruminantium</name>
    <dbReference type="NCBI Taxonomy" id="971"/>
    <lineage>
        <taxon>Bacteria</taxon>
        <taxon>Bacillati</taxon>
        <taxon>Bacillota</taxon>
        <taxon>Negativicutes</taxon>
        <taxon>Selenomonadales</taxon>
        <taxon>Selenomonadaceae</taxon>
        <taxon>Selenomonas</taxon>
    </lineage>
</organism>
<protein>
    <submittedName>
        <fullName evidence="6">Heme anaerobic degradation radical SAM methyltransferase ChuW/HutW</fullName>
    </submittedName>
</protein>
<evidence type="ECO:0000256" key="2">
    <source>
        <dbReference type="ARBA" id="ARBA00022723"/>
    </source>
</evidence>
<dbReference type="InterPro" id="IPR006638">
    <property type="entry name" value="Elp3/MiaA/NifB-like_rSAM"/>
</dbReference>
<evidence type="ECO:0000256" key="3">
    <source>
        <dbReference type="ARBA" id="ARBA00023004"/>
    </source>
</evidence>
<gene>
    <name evidence="6" type="primary">hutW</name>
    <name evidence="6" type="ORF">E7201_08145</name>
</gene>
<keyword evidence="4" id="KW-0411">Iron-sulfur</keyword>
<dbReference type="Proteomes" id="UP000761380">
    <property type="component" value="Unassembled WGS sequence"/>
</dbReference>
<dbReference type="GO" id="GO:0005737">
    <property type="term" value="C:cytoplasm"/>
    <property type="evidence" value="ECO:0007669"/>
    <property type="project" value="TreeGrafter"/>
</dbReference>
<dbReference type="InterPro" id="IPR026332">
    <property type="entry name" value="HutW"/>
</dbReference>
<name>A0A927ZY14_SELRU</name>
<dbReference type="GO" id="GO:0046872">
    <property type="term" value="F:metal ion binding"/>
    <property type="evidence" value="ECO:0007669"/>
    <property type="project" value="UniProtKB-KW"/>
</dbReference>
<dbReference type="InterPro" id="IPR058240">
    <property type="entry name" value="rSAM_sf"/>
</dbReference>
<reference evidence="6" key="1">
    <citation type="submission" date="2019-04" db="EMBL/GenBank/DDBJ databases">
        <title>Evolution of Biomass-Degrading Anaerobic Consortia Revealed by Metagenomics.</title>
        <authorList>
            <person name="Peng X."/>
        </authorList>
    </citation>
    <scope>NUCLEOTIDE SEQUENCE</scope>
    <source>
        <strain evidence="6">SIG240</strain>
    </source>
</reference>
<keyword evidence="6" id="KW-0489">Methyltransferase</keyword>
<evidence type="ECO:0000313" key="6">
    <source>
        <dbReference type="EMBL" id="MBE6093114.1"/>
    </source>
</evidence>
<keyword evidence="3" id="KW-0408">Iron</keyword>
<proteinExistence type="predicted"/>
<dbReference type="PANTHER" id="PTHR13932">
    <property type="entry name" value="COPROPORPHYRINIGEN III OXIDASE"/>
    <property type="match status" value="1"/>
</dbReference>
<dbReference type="SFLD" id="SFLDF00311">
    <property type="entry name" value="heme_degradation_proteins_(Hut"/>
    <property type="match status" value="1"/>
</dbReference>
<dbReference type="GO" id="GO:0032259">
    <property type="term" value="P:methylation"/>
    <property type="evidence" value="ECO:0007669"/>
    <property type="project" value="UniProtKB-KW"/>
</dbReference>
<dbReference type="GO" id="GO:0008168">
    <property type="term" value="F:methyltransferase activity"/>
    <property type="evidence" value="ECO:0007669"/>
    <property type="project" value="UniProtKB-KW"/>
</dbReference>
<dbReference type="InterPro" id="IPR007197">
    <property type="entry name" value="rSAM"/>
</dbReference>
<dbReference type="SMART" id="SM00729">
    <property type="entry name" value="Elp3"/>
    <property type="match status" value="1"/>
</dbReference>
<dbReference type="PANTHER" id="PTHR13932:SF9">
    <property type="entry name" value="COPROPORPHYRINOGEN III OXIDASE"/>
    <property type="match status" value="1"/>
</dbReference>
<dbReference type="InterPro" id="IPR013785">
    <property type="entry name" value="Aldolase_TIM"/>
</dbReference>
<dbReference type="Gene3D" id="3.20.20.70">
    <property type="entry name" value="Aldolase class I"/>
    <property type="match status" value="1"/>
</dbReference>
<evidence type="ECO:0000313" key="7">
    <source>
        <dbReference type="Proteomes" id="UP000761380"/>
    </source>
</evidence>
<dbReference type="NCBIfam" id="TIGR04107">
    <property type="entry name" value="rSAM_HutW"/>
    <property type="match status" value="1"/>
</dbReference>
<dbReference type="Pfam" id="PF04055">
    <property type="entry name" value="Radical_SAM"/>
    <property type="match status" value="1"/>
</dbReference>
<dbReference type="CDD" id="cd01335">
    <property type="entry name" value="Radical_SAM"/>
    <property type="match status" value="1"/>
</dbReference>
<dbReference type="GO" id="GO:0006779">
    <property type="term" value="P:porphyrin-containing compound biosynthetic process"/>
    <property type="evidence" value="ECO:0007669"/>
    <property type="project" value="TreeGrafter"/>
</dbReference>
<feature type="domain" description="Radical SAM core" evidence="5">
    <location>
        <begin position="63"/>
        <end position="298"/>
    </location>
</feature>
<evidence type="ECO:0000259" key="5">
    <source>
        <dbReference type="PROSITE" id="PS51918"/>
    </source>
</evidence>
<dbReference type="PROSITE" id="PS51918">
    <property type="entry name" value="RADICAL_SAM"/>
    <property type="match status" value="1"/>
</dbReference>